<protein>
    <submittedName>
        <fullName evidence="2">P1 family peptidase</fullName>
    </submittedName>
</protein>
<dbReference type="PANTHER" id="PTHR36512:SF3">
    <property type="entry name" value="BLR5678 PROTEIN"/>
    <property type="match status" value="1"/>
</dbReference>
<comment type="similarity">
    <text evidence="1">Belongs to the peptidase S58 family.</text>
</comment>
<proteinExistence type="inferred from homology"/>
<dbReference type="SUPFAM" id="SSF56266">
    <property type="entry name" value="DmpA/ArgJ-like"/>
    <property type="match status" value="1"/>
</dbReference>
<dbReference type="CDD" id="cd02253">
    <property type="entry name" value="DmpA"/>
    <property type="match status" value="1"/>
</dbReference>
<dbReference type="InterPro" id="IPR016117">
    <property type="entry name" value="ArgJ-like_dom_sf"/>
</dbReference>
<evidence type="ECO:0000256" key="1">
    <source>
        <dbReference type="ARBA" id="ARBA00007068"/>
    </source>
</evidence>
<evidence type="ECO:0000313" key="3">
    <source>
        <dbReference type="Proteomes" id="UP001500731"/>
    </source>
</evidence>
<sequence length="381" mass="38601">MSRARARALGLIGAGTPGPENAITDVPGIEVGYTTLIDRRDATVVRTGVTAILPRGRGGAADPVAAGVHSLNGNGEMTGSVWIAESGSLGTPVLITNTHSVGAVHEGAIRWMLDAVPGARDQWLLPVVAETWDGRLNDINGLHVRPEHAVAALDGARSGPVAEGAVGGGTGMICYGFKGGSGTASRRVALGDAEYTVGVFLQANFGEMSELTVRGVPVGATLKAEAAARVGASASESSVGAASPAPAPPQGAGSVIVVVATDAPLLPGQCTAMARRVSLGLARTGTAGSHFSGDIFLAFSTANQGALASRFPESRSEIVLDELRAVPWGRMDPLYTAVVEATEEAVLNVLVAGEDTVGHKQSVAGLPVGRVQELLAARTTG</sequence>
<organism evidence="2 3">
    <name type="scientific">Microbacterium panaciterrae</name>
    <dbReference type="NCBI Taxonomy" id="985759"/>
    <lineage>
        <taxon>Bacteria</taxon>
        <taxon>Bacillati</taxon>
        <taxon>Actinomycetota</taxon>
        <taxon>Actinomycetes</taxon>
        <taxon>Micrococcales</taxon>
        <taxon>Microbacteriaceae</taxon>
        <taxon>Microbacterium</taxon>
    </lineage>
</organism>
<dbReference type="Proteomes" id="UP001500731">
    <property type="component" value="Unassembled WGS sequence"/>
</dbReference>
<keyword evidence="3" id="KW-1185">Reference proteome</keyword>
<dbReference type="Pfam" id="PF03576">
    <property type="entry name" value="Peptidase_S58"/>
    <property type="match status" value="1"/>
</dbReference>
<comment type="caution">
    <text evidence="2">The sequence shown here is derived from an EMBL/GenBank/DDBJ whole genome shotgun (WGS) entry which is preliminary data.</text>
</comment>
<reference evidence="3" key="1">
    <citation type="journal article" date="2019" name="Int. J. Syst. Evol. Microbiol.">
        <title>The Global Catalogue of Microorganisms (GCM) 10K type strain sequencing project: providing services to taxonomists for standard genome sequencing and annotation.</title>
        <authorList>
            <consortium name="The Broad Institute Genomics Platform"/>
            <consortium name="The Broad Institute Genome Sequencing Center for Infectious Disease"/>
            <person name="Wu L."/>
            <person name="Ma J."/>
        </authorList>
    </citation>
    <scope>NUCLEOTIDE SEQUENCE [LARGE SCALE GENOMIC DNA]</scope>
    <source>
        <strain evidence="3">JCM 17839</strain>
    </source>
</reference>
<accession>A0ABP8P3K9</accession>
<evidence type="ECO:0000313" key="2">
    <source>
        <dbReference type="EMBL" id="GAA4479241.1"/>
    </source>
</evidence>
<gene>
    <name evidence="2" type="ORF">GCM10023171_04450</name>
</gene>
<dbReference type="PANTHER" id="PTHR36512">
    <property type="entry name" value="D-AMINOPEPTIDASE"/>
    <property type="match status" value="1"/>
</dbReference>
<name>A0ABP8P3K9_9MICO</name>
<dbReference type="EMBL" id="BAABGP010000003">
    <property type="protein sequence ID" value="GAA4479241.1"/>
    <property type="molecule type" value="Genomic_DNA"/>
</dbReference>
<dbReference type="InterPro" id="IPR005321">
    <property type="entry name" value="Peptidase_S58_DmpA"/>
</dbReference>
<dbReference type="RefSeq" id="WP_345183879.1">
    <property type="nucleotide sequence ID" value="NZ_BAABGP010000003.1"/>
</dbReference>
<dbReference type="Gene3D" id="3.60.70.12">
    <property type="entry name" value="L-amino peptidase D-ALA esterase/amidase"/>
    <property type="match status" value="1"/>
</dbReference>